<dbReference type="Proteomes" id="UP001230156">
    <property type="component" value="Unassembled WGS sequence"/>
</dbReference>
<keyword evidence="3" id="KW-1185">Reference proteome</keyword>
<dbReference type="Gene3D" id="3.40.50.170">
    <property type="entry name" value="Formyl transferase, N-terminal domain"/>
    <property type="match status" value="1"/>
</dbReference>
<evidence type="ECO:0000313" key="3">
    <source>
        <dbReference type="Proteomes" id="UP001230156"/>
    </source>
</evidence>
<evidence type="ECO:0000313" key="2">
    <source>
        <dbReference type="EMBL" id="MDQ7248814.1"/>
    </source>
</evidence>
<dbReference type="InterPro" id="IPR036477">
    <property type="entry name" value="Formyl_transf_N_sf"/>
</dbReference>
<dbReference type="EMBL" id="JAUYVI010000004">
    <property type="protein sequence ID" value="MDQ7248814.1"/>
    <property type="molecule type" value="Genomic_DNA"/>
</dbReference>
<dbReference type="SUPFAM" id="SSF53328">
    <property type="entry name" value="Formyltransferase"/>
    <property type="match status" value="1"/>
</dbReference>
<dbReference type="InterPro" id="IPR002376">
    <property type="entry name" value="Formyl_transf_N"/>
</dbReference>
<evidence type="ECO:0000259" key="1">
    <source>
        <dbReference type="Pfam" id="PF00551"/>
    </source>
</evidence>
<dbReference type="Pfam" id="PF00551">
    <property type="entry name" value="Formyl_trans_N"/>
    <property type="match status" value="1"/>
</dbReference>
<accession>A0ABU0YM58</accession>
<sequence length="264" mass="29374">MKIAVFTSNQPRHLALLNAMAEVADEVIAVQECNTVFPGRVADFFRRSPVMQAYFQKVIEAERSVFGDIGFARNNVRQLPVRMGDLNMIDPALLAPALDADTIIVFGASWIKAPLIDRLTEKRAINIHMGISPFYRGSSCNFWALYDDNPQFVGATIHMLSRGLDSGQMLFHALPKPEAVEPFRLGMLAVRAAHLALKDALADGSLWKMPLVQQDKAVEIRYTRNADFTDAVAEEYLARGRDAAWVGSMLAKAEKPELLAPRFL</sequence>
<organism evidence="2 3">
    <name type="scientific">Dongia sedimenti</name>
    <dbReference type="NCBI Taxonomy" id="3064282"/>
    <lineage>
        <taxon>Bacteria</taxon>
        <taxon>Pseudomonadati</taxon>
        <taxon>Pseudomonadota</taxon>
        <taxon>Alphaproteobacteria</taxon>
        <taxon>Rhodospirillales</taxon>
        <taxon>Dongiaceae</taxon>
        <taxon>Dongia</taxon>
    </lineage>
</organism>
<protein>
    <submittedName>
        <fullName evidence="2">Formyltransferase family protein</fullName>
    </submittedName>
</protein>
<feature type="domain" description="Formyl transferase N-terminal" evidence="1">
    <location>
        <begin position="98"/>
        <end position="172"/>
    </location>
</feature>
<dbReference type="RefSeq" id="WP_379956295.1">
    <property type="nucleotide sequence ID" value="NZ_JAUYVI010000004.1"/>
</dbReference>
<comment type="caution">
    <text evidence="2">The sequence shown here is derived from an EMBL/GenBank/DDBJ whole genome shotgun (WGS) entry which is preliminary data.</text>
</comment>
<proteinExistence type="predicted"/>
<name>A0ABU0YM58_9PROT</name>
<gene>
    <name evidence="2" type="ORF">Q8A70_14105</name>
</gene>
<reference evidence="3" key="1">
    <citation type="submission" date="2023-08" db="EMBL/GenBank/DDBJ databases">
        <title>Rhodospirillaceae gen. nov., a novel taxon isolated from the Yangtze River Yuezi River estuary sludge.</title>
        <authorList>
            <person name="Ruan L."/>
        </authorList>
    </citation>
    <scope>NUCLEOTIDE SEQUENCE [LARGE SCALE GENOMIC DNA]</scope>
    <source>
        <strain evidence="3">R-7</strain>
    </source>
</reference>